<proteinExistence type="predicted"/>
<name>W6T7B0_9LACO</name>
<keyword evidence="1" id="KW-0812">Transmembrane</keyword>
<feature type="transmembrane region" description="Helical" evidence="1">
    <location>
        <begin position="6"/>
        <end position="29"/>
    </location>
</feature>
<evidence type="ECO:0000256" key="1">
    <source>
        <dbReference type="SAM" id="Phobius"/>
    </source>
</evidence>
<dbReference type="RefSeq" id="WP_033614005.1">
    <property type="nucleotide sequence ID" value="NZ_KK036490.1"/>
</dbReference>
<protein>
    <submittedName>
        <fullName evidence="2">Uncharacterized protein</fullName>
    </submittedName>
</protein>
<dbReference type="eggNOG" id="ENOG5030BMA">
    <property type="taxonomic scope" value="Bacteria"/>
</dbReference>
<keyword evidence="1" id="KW-0472">Membrane</keyword>
<dbReference type="OrthoDB" id="9825673at2"/>
<dbReference type="Proteomes" id="UP000019247">
    <property type="component" value="Unassembled WGS sequence"/>
</dbReference>
<reference evidence="2 3" key="1">
    <citation type="journal article" date="2014" name="Genome Announc.">
        <title>Genome Sequence of Lactobacillus fabifermentans Strain T30PCM01, Isolated from Fermenting Grape Marc.</title>
        <authorList>
            <person name="Treu L."/>
            <person name="Vendramin V."/>
            <person name="Bovo B."/>
            <person name="Giacomini A."/>
            <person name="Corich V."/>
            <person name="Campanaro S."/>
        </authorList>
    </citation>
    <scope>NUCLEOTIDE SEQUENCE [LARGE SCALE GENOMIC DNA]</scope>
    <source>
        <strain evidence="2 3">T30PCM01</strain>
    </source>
</reference>
<organism evidence="2 3">
    <name type="scientific">Lactiplantibacillus fabifermentans T30PCM01</name>
    <dbReference type="NCBI Taxonomy" id="1400520"/>
    <lineage>
        <taxon>Bacteria</taxon>
        <taxon>Bacillati</taxon>
        <taxon>Bacillota</taxon>
        <taxon>Bacilli</taxon>
        <taxon>Lactobacillales</taxon>
        <taxon>Lactobacillaceae</taxon>
        <taxon>Lactiplantibacillus</taxon>
    </lineage>
</organism>
<sequence length="201" mass="24708">MKDFFVYYKIPLWIVILFFMAFQLWNFYVQNKLFKNNESLKNELAEQQVLLKEQVENRQYTSQKRFDLELDIYKEMFDSLINAYDDFSVLMPMLDIGFLDEESKKKVMLERRKHFVESFDRFSKVRRSFAPFYDKKTRMTLEEISKYMMDQDRYFQYTYMMPEMKTFAQQHLSEIHQNNLNVRMLVDKVTMQVSVHLKSEI</sequence>
<dbReference type="AlphaFoldDB" id="W6T7B0"/>
<evidence type="ECO:0000313" key="2">
    <source>
        <dbReference type="EMBL" id="ETY74137.1"/>
    </source>
</evidence>
<evidence type="ECO:0000313" key="3">
    <source>
        <dbReference type="Proteomes" id="UP000019247"/>
    </source>
</evidence>
<accession>W6T7B0</accession>
<dbReference type="EMBL" id="AWWK01000037">
    <property type="protein sequence ID" value="ETY74137.1"/>
    <property type="molecule type" value="Genomic_DNA"/>
</dbReference>
<keyword evidence="1" id="KW-1133">Transmembrane helix</keyword>
<gene>
    <name evidence="2" type="ORF">LFAB_08855</name>
</gene>
<dbReference type="HOGENOM" id="CLU_1358960_0_0_9"/>
<dbReference type="PATRIC" id="fig|1400520.3.peg.1740"/>
<comment type="caution">
    <text evidence="2">The sequence shown here is derived from an EMBL/GenBank/DDBJ whole genome shotgun (WGS) entry which is preliminary data.</text>
</comment>